<dbReference type="InterPro" id="IPR013595">
    <property type="entry name" value="Pept_S33_TAP-like_C"/>
</dbReference>
<dbReference type="PANTHER" id="PTHR43433:SF5">
    <property type="entry name" value="AB HYDROLASE-1 DOMAIN-CONTAINING PROTEIN"/>
    <property type="match status" value="1"/>
</dbReference>
<dbReference type="PROSITE" id="PS51257">
    <property type="entry name" value="PROKAR_LIPOPROTEIN"/>
    <property type="match status" value="1"/>
</dbReference>
<evidence type="ECO:0000259" key="1">
    <source>
        <dbReference type="Pfam" id="PF00561"/>
    </source>
</evidence>
<dbReference type="AlphaFoldDB" id="A0A6N6N2Q4"/>
<dbReference type="Gene3D" id="3.40.50.1820">
    <property type="entry name" value="alpha/beta hydrolase"/>
    <property type="match status" value="1"/>
</dbReference>
<name>A0A6N6N2Q4_9BACT</name>
<proteinExistence type="predicted"/>
<dbReference type="Pfam" id="PF00561">
    <property type="entry name" value="Abhydrolase_1"/>
    <property type="match status" value="1"/>
</dbReference>
<dbReference type="InterPro" id="IPR029058">
    <property type="entry name" value="AB_hydrolase_fold"/>
</dbReference>
<protein>
    <submittedName>
        <fullName evidence="3">Alpha/beta hydrolase</fullName>
    </submittedName>
</protein>
<gene>
    <name evidence="3" type="ORF">F8A88_07605</name>
</gene>
<organism evidence="3 4">
    <name type="scientific">Pseudodesulfovibrio senegalensis</name>
    <dbReference type="NCBI Taxonomy" id="1721087"/>
    <lineage>
        <taxon>Bacteria</taxon>
        <taxon>Pseudomonadati</taxon>
        <taxon>Thermodesulfobacteriota</taxon>
        <taxon>Desulfovibrionia</taxon>
        <taxon>Desulfovibrionales</taxon>
        <taxon>Desulfovibrionaceae</taxon>
    </lineage>
</organism>
<dbReference type="Pfam" id="PF08386">
    <property type="entry name" value="Abhydrolase_4"/>
    <property type="match status" value="1"/>
</dbReference>
<keyword evidence="3" id="KW-0378">Hydrolase</keyword>
<dbReference type="PRINTS" id="PR00111">
    <property type="entry name" value="ABHYDROLASE"/>
</dbReference>
<comment type="caution">
    <text evidence="3">The sequence shown here is derived from an EMBL/GenBank/DDBJ whole genome shotgun (WGS) entry which is preliminary data.</text>
</comment>
<evidence type="ECO:0000313" key="4">
    <source>
        <dbReference type="Proteomes" id="UP000438699"/>
    </source>
</evidence>
<reference evidence="3 4" key="1">
    <citation type="journal article" date="2017" name="Int. J. Syst. Evol. Microbiol.">
        <title>Desulfovibrio senegalensis sp. nov., a mesophilic sulfate reducer isolated from marine sediment.</title>
        <authorList>
            <person name="Thioye A."/>
            <person name="Gam Z.B.A."/>
            <person name="Mbengue M."/>
            <person name="Cayol J.L."/>
            <person name="Joseph-Bartoli M."/>
            <person name="Toure-Kane C."/>
            <person name="Labat M."/>
        </authorList>
    </citation>
    <scope>NUCLEOTIDE SEQUENCE [LARGE SCALE GENOMIC DNA]</scope>
    <source>
        <strain evidence="3 4">DSM 101509</strain>
    </source>
</reference>
<dbReference type="InterPro" id="IPR050471">
    <property type="entry name" value="AB_hydrolase"/>
</dbReference>
<feature type="domain" description="Peptidase S33 tripeptidyl aminopeptidase-like C-terminal" evidence="2">
    <location>
        <begin position="235"/>
        <end position="293"/>
    </location>
</feature>
<accession>A0A6N6N2Q4</accession>
<evidence type="ECO:0000259" key="2">
    <source>
        <dbReference type="Pfam" id="PF08386"/>
    </source>
</evidence>
<dbReference type="InterPro" id="IPR000073">
    <property type="entry name" value="AB_hydrolase_1"/>
</dbReference>
<dbReference type="Proteomes" id="UP000438699">
    <property type="component" value="Unassembled WGS sequence"/>
</dbReference>
<dbReference type="GO" id="GO:0016787">
    <property type="term" value="F:hydrolase activity"/>
    <property type="evidence" value="ECO:0007669"/>
    <property type="project" value="UniProtKB-KW"/>
</dbReference>
<feature type="domain" description="AB hydrolase-1" evidence="1">
    <location>
        <begin position="58"/>
        <end position="184"/>
    </location>
</feature>
<dbReference type="OrthoDB" id="5385630at2"/>
<evidence type="ECO:0000313" key="3">
    <source>
        <dbReference type="EMBL" id="KAB1442309.1"/>
    </source>
</evidence>
<sequence>MIMLGIRIVATALLVFSLFGCHHSPAALHEDRFVDVPVQTVTVNGADMGYRVVGQGEPLLLVMGYAGCMDVWDPVLVSGLAEHFRVIMFDNRGMGYSGTGGADSMQELSMKTMARDALGVMHALGLERAHVLGWSMGSLIAQEMALESPRNVGKLILYGTAVDPAPVVAAVERLGRLSPEEFMKYLFPAPWVGEHPDVFKRLPAPAIPASPATVAAQYSAIARWQGTSERVRSISKDTLVLVGENDPLTPPAQSIRTAELIPGAWLVRFRGGGHWLMYQNPATLARVIVDFLTVDQNLLHQ</sequence>
<dbReference type="PANTHER" id="PTHR43433">
    <property type="entry name" value="HYDROLASE, ALPHA/BETA FOLD FAMILY PROTEIN"/>
    <property type="match status" value="1"/>
</dbReference>
<keyword evidence="4" id="KW-1185">Reference proteome</keyword>
<dbReference type="SUPFAM" id="SSF53474">
    <property type="entry name" value="alpha/beta-Hydrolases"/>
    <property type="match status" value="1"/>
</dbReference>
<dbReference type="EMBL" id="WAIE01000002">
    <property type="protein sequence ID" value="KAB1442309.1"/>
    <property type="molecule type" value="Genomic_DNA"/>
</dbReference>